<keyword evidence="2" id="KW-0472">Membrane</keyword>
<feature type="region of interest" description="Disordered" evidence="1">
    <location>
        <begin position="1"/>
        <end position="20"/>
    </location>
</feature>
<gene>
    <name evidence="3" type="ORF">V6N11_067337</name>
</gene>
<evidence type="ECO:0000256" key="1">
    <source>
        <dbReference type="SAM" id="MobiDB-lite"/>
    </source>
</evidence>
<proteinExistence type="predicted"/>
<reference evidence="3 4" key="1">
    <citation type="journal article" date="2024" name="G3 (Bethesda)">
        <title>Genome assembly of Hibiscus sabdariffa L. provides insights into metabolisms of medicinal natural products.</title>
        <authorList>
            <person name="Kim T."/>
        </authorList>
    </citation>
    <scope>NUCLEOTIDE SEQUENCE [LARGE SCALE GENOMIC DNA]</scope>
    <source>
        <strain evidence="3">TK-2024</strain>
        <tissue evidence="3">Old leaves</tissue>
    </source>
</reference>
<keyword evidence="4" id="KW-1185">Reference proteome</keyword>
<sequence length="109" mass="11706">MVNAHPPDSRDLSPTVAVVSSSSESPANVVTANTIADVSPPSGAKVVKPLLHKQIKKINASRPPLPRSDKRSTKKYRNKLAKALVSLSGVSLITLMCLSFRSTHNHQAR</sequence>
<feature type="transmembrane region" description="Helical" evidence="2">
    <location>
        <begin position="80"/>
        <end position="101"/>
    </location>
</feature>
<accession>A0ABR2SRA2</accession>
<keyword evidence="2" id="KW-0812">Transmembrane</keyword>
<evidence type="ECO:0000313" key="4">
    <source>
        <dbReference type="Proteomes" id="UP001396334"/>
    </source>
</evidence>
<protein>
    <submittedName>
        <fullName evidence="3">Uncharacterized protein</fullName>
    </submittedName>
</protein>
<organism evidence="3 4">
    <name type="scientific">Hibiscus sabdariffa</name>
    <name type="common">roselle</name>
    <dbReference type="NCBI Taxonomy" id="183260"/>
    <lineage>
        <taxon>Eukaryota</taxon>
        <taxon>Viridiplantae</taxon>
        <taxon>Streptophyta</taxon>
        <taxon>Embryophyta</taxon>
        <taxon>Tracheophyta</taxon>
        <taxon>Spermatophyta</taxon>
        <taxon>Magnoliopsida</taxon>
        <taxon>eudicotyledons</taxon>
        <taxon>Gunneridae</taxon>
        <taxon>Pentapetalae</taxon>
        <taxon>rosids</taxon>
        <taxon>malvids</taxon>
        <taxon>Malvales</taxon>
        <taxon>Malvaceae</taxon>
        <taxon>Malvoideae</taxon>
        <taxon>Hibiscus</taxon>
    </lineage>
</organism>
<name>A0ABR2SRA2_9ROSI</name>
<evidence type="ECO:0000256" key="2">
    <source>
        <dbReference type="SAM" id="Phobius"/>
    </source>
</evidence>
<evidence type="ECO:0000313" key="3">
    <source>
        <dbReference type="EMBL" id="KAK9027504.1"/>
    </source>
</evidence>
<keyword evidence="2" id="KW-1133">Transmembrane helix</keyword>
<dbReference type="Proteomes" id="UP001396334">
    <property type="component" value="Unassembled WGS sequence"/>
</dbReference>
<dbReference type="EMBL" id="JBBPBN010000012">
    <property type="protein sequence ID" value="KAK9027504.1"/>
    <property type="molecule type" value="Genomic_DNA"/>
</dbReference>
<comment type="caution">
    <text evidence="3">The sequence shown here is derived from an EMBL/GenBank/DDBJ whole genome shotgun (WGS) entry which is preliminary data.</text>
</comment>